<keyword evidence="1" id="KW-0472">Membrane</keyword>
<name>A0A8X6YS45_9ARAC</name>
<dbReference type="EMBL" id="BMAV01022876">
    <property type="protein sequence ID" value="GFY78221.1"/>
    <property type="molecule type" value="Genomic_DNA"/>
</dbReference>
<evidence type="ECO:0000256" key="2">
    <source>
        <dbReference type="SAM" id="SignalP"/>
    </source>
</evidence>
<proteinExistence type="predicted"/>
<accession>A0A8X6YS45</accession>
<dbReference type="SUPFAM" id="SSF49854">
    <property type="entry name" value="Spermadhesin, CUB domain"/>
    <property type="match status" value="1"/>
</dbReference>
<keyword evidence="2" id="KW-0732">Signal</keyword>
<comment type="caution">
    <text evidence="3">The sequence shown here is derived from an EMBL/GenBank/DDBJ whole genome shotgun (WGS) entry which is preliminary data.</text>
</comment>
<dbReference type="InterPro" id="IPR035914">
    <property type="entry name" value="Sperma_CUB_dom_sf"/>
</dbReference>
<evidence type="ECO:0000313" key="3">
    <source>
        <dbReference type="EMBL" id="GFY78221.1"/>
    </source>
</evidence>
<dbReference type="Proteomes" id="UP000886998">
    <property type="component" value="Unassembled WGS sequence"/>
</dbReference>
<dbReference type="AlphaFoldDB" id="A0A8X6YS45"/>
<feature type="transmembrane region" description="Helical" evidence="1">
    <location>
        <begin position="131"/>
        <end position="152"/>
    </location>
</feature>
<organism evidence="3 4">
    <name type="scientific">Trichonephila inaurata madagascariensis</name>
    <dbReference type="NCBI Taxonomy" id="2747483"/>
    <lineage>
        <taxon>Eukaryota</taxon>
        <taxon>Metazoa</taxon>
        <taxon>Ecdysozoa</taxon>
        <taxon>Arthropoda</taxon>
        <taxon>Chelicerata</taxon>
        <taxon>Arachnida</taxon>
        <taxon>Araneae</taxon>
        <taxon>Araneomorphae</taxon>
        <taxon>Entelegynae</taxon>
        <taxon>Araneoidea</taxon>
        <taxon>Nephilidae</taxon>
        <taxon>Trichonephila</taxon>
        <taxon>Trichonephila inaurata</taxon>
    </lineage>
</organism>
<gene>
    <name evidence="3" type="ORF">TNIN_406681</name>
</gene>
<feature type="chain" id="PRO_5036504533" evidence="2">
    <location>
        <begin position="17"/>
        <end position="202"/>
    </location>
</feature>
<sequence>MKRLYCLLLFLCTTESSVLKKQRKREIDLSNKSHVTVPERVNMSCNFDCERTINASEGSMQIFDYPVTHQYELTYKLKIEVPKGHSIDLMFSKSQESNDTSSCGSCKPYIEIFQYDSSAVSIEERWTITKILPMVLPFAFILFGVACFWAIIKKKPESSQETQILPISIFEDQTHQPFQIQINKPEDRENRVRGLVSKYFSY</sequence>
<reference evidence="3" key="1">
    <citation type="submission" date="2020-08" db="EMBL/GenBank/DDBJ databases">
        <title>Multicomponent nature underlies the extraordinary mechanical properties of spider dragline silk.</title>
        <authorList>
            <person name="Kono N."/>
            <person name="Nakamura H."/>
            <person name="Mori M."/>
            <person name="Yoshida Y."/>
            <person name="Ohtoshi R."/>
            <person name="Malay A.D."/>
            <person name="Moran D.A.P."/>
            <person name="Tomita M."/>
            <person name="Numata K."/>
            <person name="Arakawa K."/>
        </authorList>
    </citation>
    <scope>NUCLEOTIDE SEQUENCE</scope>
</reference>
<keyword evidence="4" id="KW-1185">Reference proteome</keyword>
<feature type="signal peptide" evidence="2">
    <location>
        <begin position="1"/>
        <end position="16"/>
    </location>
</feature>
<evidence type="ECO:0000313" key="4">
    <source>
        <dbReference type="Proteomes" id="UP000886998"/>
    </source>
</evidence>
<dbReference type="Gene3D" id="2.60.120.290">
    <property type="entry name" value="Spermadhesin, CUB domain"/>
    <property type="match status" value="1"/>
</dbReference>
<dbReference type="OrthoDB" id="10460127at2759"/>
<keyword evidence="1" id="KW-1133">Transmembrane helix</keyword>
<protein>
    <submittedName>
        <fullName evidence="3">Uncharacterized protein</fullName>
    </submittedName>
</protein>
<keyword evidence="1" id="KW-0812">Transmembrane</keyword>
<evidence type="ECO:0000256" key="1">
    <source>
        <dbReference type="SAM" id="Phobius"/>
    </source>
</evidence>